<dbReference type="SUPFAM" id="SSF55729">
    <property type="entry name" value="Acyl-CoA N-acyltransferases (Nat)"/>
    <property type="match status" value="1"/>
</dbReference>
<dbReference type="OMA" id="FFDDWFF"/>
<dbReference type="GO" id="GO:0031415">
    <property type="term" value="C:NatA complex"/>
    <property type="evidence" value="ECO:0007669"/>
    <property type="project" value="TreeGrafter"/>
</dbReference>
<keyword evidence="3" id="KW-1185">Reference proteome</keyword>
<dbReference type="Gene3D" id="3.40.630.30">
    <property type="match status" value="1"/>
</dbReference>
<dbReference type="CDD" id="cd04301">
    <property type="entry name" value="NAT_SF"/>
    <property type="match status" value="1"/>
</dbReference>
<dbReference type="InterPro" id="IPR016181">
    <property type="entry name" value="Acyl_CoA_acyltransferase"/>
</dbReference>
<dbReference type="Proteomes" id="UP000188268">
    <property type="component" value="Unassembled WGS sequence"/>
</dbReference>
<dbReference type="GO" id="GO:0007064">
    <property type="term" value="P:mitotic sister chromatid cohesion"/>
    <property type="evidence" value="ECO:0007669"/>
    <property type="project" value="TreeGrafter"/>
</dbReference>
<dbReference type="EMBL" id="AWWV01009145">
    <property type="protein sequence ID" value="OMO87837.1"/>
    <property type="molecule type" value="Genomic_DNA"/>
</dbReference>
<dbReference type="PROSITE" id="PS51186">
    <property type="entry name" value="GNAT"/>
    <property type="match status" value="1"/>
</dbReference>
<organism evidence="2 3">
    <name type="scientific">Corchorus capsularis</name>
    <name type="common">Jute</name>
    <dbReference type="NCBI Taxonomy" id="210143"/>
    <lineage>
        <taxon>Eukaryota</taxon>
        <taxon>Viridiplantae</taxon>
        <taxon>Streptophyta</taxon>
        <taxon>Embryophyta</taxon>
        <taxon>Tracheophyta</taxon>
        <taxon>Spermatophyta</taxon>
        <taxon>Magnoliopsida</taxon>
        <taxon>eudicotyledons</taxon>
        <taxon>Gunneridae</taxon>
        <taxon>Pentapetalae</taxon>
        <taxon>rosids</taxon>
        <taxon>malvids</taxon>
        <taxon>Malvales</taxon>
        <taxon>Malvaceae</taxon>
        <taxon>Grewioideae</taxon>
        <taxon>Apeibeae</taxon>
        <taxon>Corchorus</taxon>
    </lineage>
</organism>
<reference evidence="2 3" key="1">
    <citation type="submission" date="2013-09" db="EMBL/GenBank/DDBJ databases">
        <title>Corchorus capsularis genome sequencing.</title>
        <authorList>
            <person name="Alam M."/>
            <person name="Haque M.S."/>
            <person name="Islam M.S."/>
            <person name="Emdad E.M."/>
            <person name="Islam M.M."/>
            <person name="Ahmed B."/>
            <person name="Halim A."/>
            <person name="Hossen Q.M.M."/>
            <person name="Hossain M.Z."/>
            <person name="Ahmed R."/>
            <person name="Khan M.M."/>
            <person name="Islam R."/>
            <person name="Rashid M.M."/>
            <person name="Khan S.A."/>
            <person name="Rahman M.S."/>
            <person name="Alam M."/>
        </authorList>
    </citation>
    <scope>NUCLEOTIDE SEQUENCE [LARGE SCALE GENOMIC DNA]</scope>
    <source>
        <strain evidence="3">cv. CVL-1</strain>
        <tissue evidence="2">Whole seedling</tissue>
    </source>
</reference>
<comment type="caution">
    <text evidence="2">The sequence shown here is derived from an EMBL/GenBank/DDBJ whole genome shotgun (WGS) entry which is preliminary data.</text>
</comment>
<evidence type="ECO:0000313" key="2">
    <source>
        <dbReference type="EMBL" id="OMO87837.1"/>
    </source>
</evidence>
<dbReference type="PANTHER" id="PTHR42919:SF20">
    <property type="entry name" value="GCN5-RELATED N-ACETYLTRANSFERASE 10, CHLOROPLASTIC"/>
    <property type="match status" value="1"/>
</dbReference>
<sequence length="309" mass="35125">MAHLLQSQTFISRSIVWPEQSHIHRHACIKLSDHRHGSSKIHGNRRQVETERGTCFNGFVVHCCTSSSSPPPSAAASSAEAAVKQLVNGIAEENNNNNGRLKDEEEQPFYLASEYGWKVRRMAENQDEMRKVARIQAEAFHQPMALFDDYFFEFFQAEVLAGLIYKLRNSPPDRYACLVAESPTDANSESQKDLVGVVDVTALRDNDVLKHLDGAQEYLYVSGLAVSKSFRRRKIASCLLKACDMLSILWGFNFIVLRAYEDDFGARKLYSNAGYRVVSGDPPWFTSWIGRRRRVLMIKQCTNHFLNLL</sequence>
<dbReference type="STRING" id="210143.A0A1R3IZ31"/>
<evidence type="ECO:0000259" key="1">
    <source>
        <dbReference type="PROSITE" id="PS51186"/>
    </source>
</evidence>
<dbReference type="InterPro" id="IPR051556">
    <property type="entry name" value="N-term/lysine_N-AcTrnsfr"/>
</dbReference>
<name>A0A1R3IZ31_COCAP</name>
<dbReference type="Gramene" id="OMO87837">
    <property type="protein sequence ID" value="OMO87837"/>
    <property type="gene ID" value="CCACVL1_08732"/>
</dbReference>
<accession>A0A1R3IZ31</accession>
<proteinExistence type="predicted"/>
<gene>
    <name evidence="2" type="ORF">CCACVL1_08732</name>
</gene>
<dbReference type="OrthoDB" id="990579at2759"/>
<evidence type="ECO:0000313" key="3">
    <source>
        <dbReference type="Proteomes" id="UP000188268"/>
    </source>
</evidence>
<dbReference type="FunFam" id="3.40.630.30:FF:000097">
    <property type="entry name" value="Histone acetyltransferase HPA2 and related acetyltransferases"/>
    <property type="match status" value="1"/>
</dbReference>
<dbReference type="PANTHER" id="PTHR42919">
    <property type="entry name" value="N-ALPHA-ACETYLTRANSFERASE"/>
    <property type="match status" value="1"/>
</dbReference>
<dbReference type="GO" id="GO:0008080">
    <property type="term" value="F:N-acetyltransferase activity"/>
    <property type="evidence" value="ECO:0007669"/>
    <property type="project" value="TreeGrafter"/>
</dbReference>
<dbReference type="AlphaFoldDB" id="A0A1R3IZ31"/>
<protein>
    <recommendedName>
        <fullName evidence="1">N-acetyltransferase domain-containing protein</fullName>
    </recommendedName>
</protein>
<feature type="domain" description="N-acetyltransferase" evidence="1">
    <location>
        <begin position="130"/>
        <end position="302"/>
    </location>
</feature>
<dbReference type="InterPro" id="IPR000182">
    <property type="entry name" value="GNAT_dom"/>
</dbReference>
<dbReference type="Pfam" id="PF00583">
    <property type="entry name" value="Acetyltransf_1"/>
    <property type="match status" value="1"/>
</dbReference>